<dbReference type="AlphaFoldDB" id="A0A4Q7DI66"/>
<protein>
    <submittedName>
        <fullName evidence="2">DUF2497 domain-containing protein</fullName>
    </submittedName>
</protein>
<dbReference type="RefSeq" id="WP_130153757.1">
    <property type="nucleotide sequence ID" value="NZ_SCFB01000004.1"/>
</dbReference>
<reference evidence="2 3" key="1">
    <citation type="submission" date="2018-10" db="EMBL/GenBank/DDBJ databases">
        <title>An updated phylogeny of the Alphaproteobacteria reveals that the parasitic Rickettsiales and Holosporales have independent origins.</title>
        <authorList>
            <person name="Munoz-Gomez S.A."/>
            <person name="Hess S."/>
            <person name="Burger G."/>
            <person name="Lang B.F."/>
            <person name="Susko E."/>
            <person name="Slamovits C.H."/>
            <person name="Roger A.J."/>
        </authorList>
    </citation>
    <scope>NUCLEOTIDE SEQUENCE [LARGE SCALE GENOMIC DNA]</scope>
    <source>
        <strain evidence="2">HOLO01</strain>
    </source>
</reference>
<organism evidence="2 3">
    <name type="scientific">Candidatus Finniella inopinata</name>
    <dbReference type="NCBI Taxonomy" id="1696036"/>
    <lineage>
        <taxon>Bacteria</taxon>
        <taxon>Pseudomonadati</taxon>
        <taxon>Pseudomonadota</taxon>
        <taxon>Alphaproteobacteria</taxon>
        <taxon>Holosporales</taxon>
        <taxon>Candidatus Paracaedibacteraceae</taxon>
        <taxon>Candidatus Finniella</taxon>
    </lineage>
</organism>
<comment type="caution">
    <text evidence="2">The sequence shown here is derived from an EMBL/GenBank/DDBJ whole genome shotgun (WGS) entry which is preliminary data.</text>
</comment>
<dbReference type="Pfam" id="PF10691">
    <property type="entry name" value="DUF2497"/>
    <property type="match status" value="1"/>
</dbReference>
<gene>
    <name evidence="2" type="ORF">EQU50_03500</name>
</gene>
<proteinExistence type="predicted"/>
<accession>A0A4Q7DI66</accession>
<evidence type="ECO:0000256" key="1">
    <source>
        <dbReference type="SAM" id="MobiDB-lite"/>
    </source>
</evidence>
<evidence type="ECO:0000313" key="3">
    <source>
        <dbReference type="Proteomes" id="UP000293550"/>
    </source>
</evidence>
<name>A0A4Q7DI66_9PROT</name>
<feature type="compositionally biased region" description="Polar residues" evidence="1">
    <location>
        <begin position="29"/>
        <end position="40"/>
    </location>
</feature>
<sequence length="197" mass="21806">MANLRRDDDGEMSIEEILASIRRYVGDDSQPQPQEVSSFSAPKFDPSPAPAPIKVEKEQTTQAFADSLSIQNPDPIDPPLRSAPAPENVIRLTEAHMVRPAPQEAVLKTEIQPEFQEGLLSPQAQAATIQSFAKLAEAAHHVQSAPKSEPTSPTLDQLIGELARPMVKQWLDQHLPRLVELTVAKEIERLTKQLRND</sequence>
<feature type="region of interest" description="Disordered" evidence="1">
    <location>
        <begin position="25"/>
        <end position="52"/>
    </location>
</feature>
<dbReference type="Proteomes" id="UP000293550">
    <property type="component" value="Unassembled WGS sequence"/>
</dbReference>
<dbReference type="OrthoDB" id="7189469at2"/>
<keyword evidence="3" id="KW-1185">Reference proteome</keyword>
<evidence type="ECO:0000313" key="2">
    <source>
        <dbReference type="EMBL" id="RZI46661.1"/>
    </source>
</evidence>
<dbReference type="InterPro" id="IPR019632">
    <property type="entry name" value="DUF2497"/>
</dbReference>
<dbReference type="EMBL" id="SCFB01000004">
    <property type="protein sequence ID" value="RZI46661.1"/>
    <property type="molecule type" value="Genomic_DNA"/>
</dbReference>